<proteinExistence type="predicted"/>
<protein>
    <recommendedName>
        <fullName evidence="2">DUF6591 domain-containing protein</fullName>
    </recommendedName>
</protein>
<name>A0ABR7NRF0_9FIRM</name>
<evidence type="ECO:0000313" key="4">
    <source>
        <dbReference type="Proteomes" id="UP000647491"/>
    </source>
</evidence>
<evidence type="ECO:0000256" key="1">
    <source>
        <dbReference type="SAM" id="SignalP"/>
    </source>
</evidence>
<feature type="signal peptide" evidence="1">
    <location>
        <begin position="1"/>
        <end position="24"/>
    </location>
</feature>
<feature type="chain" id="PRO_5046108009" description="DUF6591 domain-containing protein" evidence="1">
    <location>
        <begin position="25"/>
        <end position="195"/>
    </location>
</feature>
<gene>
    <name evidence="3" type="ORF">H8708_05490</name>
</gene>
<reference evidence="3 4" key="1">
    <citation type="submission" date="2020-08" db="EMBL/GenBank/DDBJ databases">
        <title>Genome public.</title>
        <authorList>
            <person name="Liu C."/>
            <person name="Sun Q."/>
        </authorList>
    </citation>
    <scope>NUCLEOTIDE SEQUENCE [LARGE SCALE GENOMIC DNA]</scope>
    <source>
        <strain evidence="3 4">BX10</strain>
    </source>
</reference>
<dbReference type="Gene3D" id="2.10.270.10">
    <property type="entry name" value="Cholin Binding"/>
    <property type="match status" value="1"/>
</dbReference>
<keyword evidence="1" id="KW-0732">Signal</keyword>
<dbReference type="InterPro" id="IPR046526">
    <property type="entry name" value="DUF6591"/>
</dbReference>
<dbReference type="Pfam" id="PF20234">
    <property type="entry name" value="DUF6591"/>
    <property type="match status" value="1"/>
</dbReference>
<dbReference type="RefSeq" id="WP_262427220.1">
    <property type="nucleotide sequence ID" value="NZ_JACRTJ010000013.1"/>
</dbReference>
<keyword evidence="4" id="KW-1185">Reference proteome</keyword>
<dbReference type="SUPFAM" id="SSF69360">
    <property type="entry name" value="Cell wall binding repeat"/>
    <property type="match status" value="1"/>
</dbReference>
<organism evidence="3 4">
    <name type="scientific">Enterocloster hominis</name>
    <name type="common">ex Liu et al. 2021</name>
    <dbReference type="NCBI Taxonomy" id="2763663"/>
    <lineage>
        <taxon>Bacteria</taxon>
        <taxon>Bacillati</taxon>
        <taxon>Bacillota</taxon>
        <taxon>Clostridia</taxon>
        <taxon>Lachnospirales</taxon>
        <taxon>Lachnospiraceae</taxon>
        <taxon>Enterocloster</taxon>
    </lineage>
</organism>
<sequence>MNMKKTALAGVCAAAMTISMGLTAFGGQWRSDANGWWYQNEDGSYPADAWQWIDGNSDGAAECYFFDSQGYCMTNTVTPDGSTVNEYGAWTINDTVQVKAFPRESRATDGIRSEFKKALDTYEQFFDEYCAFMNRYSDSGYSPEMMGDYLAFLSKYQEAMDSLNRLDNQELNNSELLYYLEVTERITQKLTEVSL</sequence>
<accession>A0ABR7NRF0</accession>
<dbReference type="Proteomes" id="UP000647491">
    <property type="component" value="Unassembled WGS sequence"/>
</dbReference>
<feature type="domain" description="DUF6591" evidence="2">
    <location>
        <begin position="104"/>
        <end position="194"/>
    </location>
</feature>
<evidence type="ECO:0000313" key="3">
    <source>
        <dbReference type="EMBL" id="MBC8598690.1"/>
    </source>
</evidence>
<comment type="caution">
    <text evidence="3">The sequence shown here is derived from an EMBL/GenBank/DDBJ whole genome shotgun (WGS) entry which is preliminary data.</text>
</comment>
<dbReference type="EMBL" id="JACRTJ010000013">
    <property type="protein sequence ID" value="MBC8598690.1"/>
    <property type="molecule type" value="Genomic_DNA"/>
</dbReference>
<evidence type="ECO:0000259" key="2">
    <source>
        <dbReference type="Pfam" id="PF20234"/>
    </source>
</evidence>